<organism evidence="2 3">
    <name type="scientific">Georhizobium profundi</name>
    <dbReference type="NCBI Taxonomy" id="2341112"/>
    <lineage>
        <taxon>Bacteria</taxon>
        <taxon>Pseudomonadati</taxon>
        <taxon>Pseudomonadota</taxon>
        <taxon>Alphaproteobacteria</taxon>
        <taxon>Hyphomicrobiales</taxon>
        <taxon>Rhizobiaceae</taxon>
        <taxon>Georhizobium</taxon>
    </lineage>
</organism>
<gene>
    <name evidence="2" type="ORF">D5400_04260</name>
</gene>
<reference evidence="2 3" key="1">
    <citation type="submission" date="2018-09" db="EMBL/GenBank/DDBJ databases">
        <title>Marinorhizobium profundi gen. nov., sp. nov., isolated from a deep-sea sediment sample from the New Britain Trench and proposal of Marinorhizobiaceae fam. nov. in the order Rhizobiales of the class Alphaproteobacteria.</title>
        <authorList>
            <person name="Cao J."/>
        </authorList>
    </citation>
    <scope>NUCLEOTIDE SEQUENCE [LARGE SCALE GENOMIC DNA]</scope>
    <source>
        <strain evidence="2 3">WS11</strain>
    </source>
</reference>
<sequence>MLRHPRTLQMDASPEGAASMDALFELARRQTPLLDGRMEPWSVGYLDGSDADAGVIAALVRVTAEAHQAAGPAYWAARAWSMLIWQPCVLAILAVHDLDRALAVDRMQQRVDGTLVAGYRFCDTAIGTTDDPLTATAQALSGLTDTLFWRLSGIIKIKRIYAERLLADRLLGVMLAHPSFASDEDAVSLLSAKRRWLDAMGLEGASDIALKTSEDGRFRPQLVRKACCLHYRTEPGALCASCPKLSGRNISDDA</sequence>
<dbReference type="InterPro" id="IPR024726">
    <property type="entry name" value="FhuF_C"/>
</dbReference>
<dbReference type="EMBL" id="CP032509">
    <property type="protein sequence ID" value="AZN70595.1"/>
    <property type="molecule type" value="Genomic_DNA"/>
</dbReference>
<dbReference type="OrthoDB" id="6195577at2"/>
<name>A0A3S9B0W6_9HYPH</name>
<dbReference type="NCBIfam" id="TIGR03950">
    <property type="entry name" value="sidero_Fe_reduc"/>
    <property type="match status" value="1"/>
</dbReference>
<protein>
    <submittedName>
        <fullName evidence="2">Siderophore ferric iron reductase</fullName>
    </submittedName>
</protein>
<dbReference type="AlphaFoldDB" id="A0A3S9B0W6"/>
<evidence type="ECO:0000313" key="2">
    <source>
        <dbReference type="EMBL" id="AZN70595.1"/>
    </source>
</evidence>
<dbReference type="GO" id="GO:0051537">
    <property type="term" value="F:2 iron, 2 sulfur cluster binding"/>
    <property type="evidence" value="ECO:0007669"/>
    <property type="project" value="InterPro"/>
</dbReference>
<dbReference type="Proteomes" id="UP000268192">
    <property type="component" value="Chromosome"/>
</dbReference>
<dbReference type="InterPro" id="IPR023998">
    <property type="entry name" value="FCR-like"/>
</dbReference>
<dbReference type="Pfam" id="PF11575">
    <property type="entry name" value="FhuF_C"/>
    <property type="match status" value="1"/>
</dbReference>
<feature type="domain" description="Ferric siderophore reductase C-terminal" evidence="1">
    <location>
        <begin position="224"/>
        <end position="244"/>
    </location>
</feature>
<keyword evidence="3" id="KW-1185">Reference proteome</keyword>
<evidence type="ECO:0000259" key="1">
    <source>
        <dbReference type="Pfam" id="PF11575"/>
    </source>
</evidence>
<accession>A0A3S9B0W6</accession>
<dbReference type="KEGG" id="abaw:D5400_04260"/>
<proteinExistence type="predicted"/>
<evidence type="ECO:0000313" key="3">
    <source>
        <dbReference type="Proteomes" id="UP000268192"/>
    </source>
</evidence>